<accession>A0A1G2SK23</accession>
<dbReference type="Pfam" id="PF01176">
    <property type="entry name" value="eIF-1a"/>
    <property type="match status" value="1"/>
</dbReference>
<evidence type="ECO:0000313" key="7">
    <source>
        <dbReference type="EMBL" id="OHA85082.1"/>
    </source>
</evidence>
<evidence type="ECO:0000256" key="3">
    <source>
        <dbReference type="ARBA" id="ARBA00022917"/>
    </source>
</evidence>
<dbReference type="InterPro" id="IPR012340">
    <property type="entry name" value="NA-bd_OB-fold"/>
</dbReference>
<dbReference type="Gene3D" id="2.40.50.140">
    <property type="entry name" value="Nucleic acid-binding proteins"/>
    <property type="match status" value="1"/>
</dbReference>
<protein>
    <recommendedName>
        <fullName evidence="4">Translation initiation factor IF-1</fullName>
    </recommendedName>
</protein>
<evidence type="ECO:0000313" key="8">
    <source>
        <dbReference type="Proteomes" id="UP000178168"/>
    </source>
</evidence>
<dbReference type="GO" id="GO:0043022">
    <property type="term" value="F:ribosome binding"/>
    <property type="evidence" value="ECO:0007669"/>
    <property type="project" value="TreeGrafter"/>
</dbReference>
<dbReference type="PROSITE" id="PS50832">
    <property type="entry name" value="S1_IF1_TYPE"/>
    <property type="match status" value="1"/>
</dbReference>
<dbReference type="STRING" id="1802730.A2591_02000"/>
<dbReference type="InterPro" id="IPR004368">
    <property type="entry name" value="TIF_IF1"/>
</dbReference>
<evidence type="ECO:0000256" key="1">
    <source>
        <dbReference type="ARBA" id="ARBA00010939"/>
    </source>
</evidence>
<dbReference type="SUPFAM" id="SSF50249">
    <property type="entry name" value="Nucleic acid-binding proteins"/>
    <property type="match status" value="1"/>
</dbReference>
<dbReference type="AlphaFoldDB" id="A0A1G2SK23"/>
<name>A0A1G2SK23_9BACT</name>
<dbReference type="GO" id="GO:0003743">
    <property type="term" value="F:translation initiation factor activity"/>
    <property type="evidence" value="ECO:0007669"/>
    <property type="project" value="UniProtKB-UniRule"/>
</dbReference>
<dbReference type="InterPro" id="IPR006196">
    <property type="entry name" value="RNA-binding_domain_S1_IF1"/>
</dbReference>
<dbReference type="Proteomes" id="UP000178168">
    <property type="component" value="Unassembled WGS sequence"/>
</dbReference>
<keyword evidence="3 5" id="KW-0648">Protein biosynthesis</keyword>
<sequence length="70" mass="7874">MPTEQEQIVEAEVIESLPNAMFRLELANGETLISFLAGKMRIHRIKVLVGDRVLVKLDPYGGKGRVVKRL</sequence>
<dbReference type="EMBL" id="MHUZ01000031">
    <property type="protein sequence ID" value="OHA85082.1"/>
    <property type="molecule type" value="Genomic_DNA"/>
</dbReference>
<comment type="caution">
    <text evidence="7">The sequence shown here is derived from an EMBL/GenBank/DDBJ whole genome shotgun (WGS) entry which is preliminary data.</text>
</comment>
<dbReference type="PANTHER" id="PTHR33370">
    <property type="entry name" value="TRANSLATION INITIATION FACTOR IF-1, CHLOROPLASTIC"/>
    <property type="match status" value="1"/>
</dbReference>
<dbReference type="GO" id="GO:0005829">
    <property type="term" value="C:cytosol"/>
    <property type="evidence" value="ECO:0007669"/>
    <property type="project" value="TreeGrafter"/>
</dbReference>
<evidence type="ECO:0000256" key="2">
    <source>
        <dbReference type="ARBA" id="ARBA00022540"/>
    </source>
</evidence>
<comment type="similarity">
    <text evidence="1">Belongs to the IF-1 family.</text>
</comment>
<gene>
    <name evidence="7" type="ORF">A2591_02000</name>
</gene>
<feature type="domain" description="S1-like" evidence="6">
    <location>
        <begin position="1"/>
        <end position="70"/>
    </location>
</feature>
<dbReference type="PANTHER" id="PTHR33370:SF1">
    <property type="entry name" value="TRANSLATION INITIATION FACTOR IF-1, CHLOROPLASTIC"/>
    <property type="match status" value="1"/>
</dbReference>
<keyword evidence="2 5" id="KW-0396">Initiation factor</keyword>
<proteinExistence type="inferred from homology"/>
<evidence type="ECO:0000259" key="6">
    <source>
        <dbReference type="PROSITE" id="PS50832"/>
    </source>
</evidence>
<organism evidence="7 8">
    <name type="scientific">Candidatus Yonathbacteria bacterium RIFOXYD1_FULL_52_36</name>
    <dbReference type="NCBI Taxonomy" id="1802730"/>
    <lineage>
        <taxon>Bacteria</taxon>
        <taxon>Candidatus Yonathiibacteriota</taxon>
    </lineage>
</organism>
<dbReference type="NCBIfam" id="TIGR00008">
    <property type="entry name" value="infA"/>
    <property type="match status" value="1"/>
</dbReference>
<dbReference type="GO" id="GO:0003723">
    <property type="term" value="F:RNA binding"/>
    <property type="evidence" value="ECO:0007669"/>
    <property type="project" value="InterPro"/>
</dbReference>
<evidence type="ECO:0000256" key="4">
    <source>
        <dbReference type="NCBIfam" id="TIGR00008"/>
    </source>
</evidence>
<reference evidence="7 8" key="1">
    <citation type="journal article" date="2016" name="Nat. Commun.">
        <title>Thousands of microbial genomes shed light on interconnected biogeochemical processes in an aquifer system.</title>
        <authorList>
            <person name="Anantharaman K."/>
            <person name="Brown C.T."/>
            <person name="Hug L.A."/>
            <person name="Sharon I."/>
            <person name="Castelle C.J."/>
            <person name="Probst A.J."/>
            <person name="Thomas B.C."/>
            <person name="Singh A."/>
            <person name="Wilkins M.J."/>
            <person name="Karaoz U."/>
            <person name="Brodie E.L."/>
            <person name="Williams K.H."/>
            <person name="Hubbard S.S."/>
            <person name="Banfield J.F."/>
        </authorList>
    </citation>
    <scope>NUCLEOTIDE SEQUENCE [LARGE SCALE GENOMIC DNA]</scope>
</reference>
<evidence type="ECO:0000256" key="5">
    <source>
        <dbReference type="PROSITE-ProRule" id="PRU00181"/>
    </source>
</evidence>